<dbReference type="EMBL" id="BMAO01008539">
    <property type="protein sequence ID" value="GFR24632.1"/>
    <property type="molecule type" value="Genomic_DNA"/>
</dbReference>
<proteinExistence type="predicted"/>
<comment type="caution">
    <text evidence="1">The sequence shown here is derived from an EMBL/GenBank/DDBJ whole genome shotgun (WGS) entry which is preliminary data.</text>
</comment>
<dbReference type="OrthoDB" id="10408868at2759"/>
<dbReference type="Proteomes" id="UP000887116">
    <property type="component" value="Unassembled WGS sequence"/>
</dbReference>
<dbReference type="AlphaFoldDB" id="A0A8X6HIU4"/>
<accession>A0A8X6HIU4</accession>
<gene>
    <name evidence="1" type="ORF">TNCT_116821</name>
</gene>
<evidence type="ECO:0000313" key="1">
    <source>
        <dbReference type="EMBL" id="GFR24632.1"/>
    </source>
</evidence>
<reference evidence="1" key="1">
    <citation type="submission" date="2020-07" db="EMBL/GenBank/DDBJ databases">
        <title>Multicomponent nature underlies the extraordinary mechanical properties of spider dragline silk.</title>
        <authorList>
            <person name="Kono N."/>
            <person name="Nakamura H."/>
            <person name="Mori M."/>
            <person name="Yoshida Y."/>
            <person name="Ohtoshi R."/>
            <person name="Malay A.D."/>
            <person name="Moran D.A.P."/>
            <person name="Tomita M."/>
            <person name="Numata K."/>
            <person name="Arakawa K."/>
        </authorList>
    </citation>
    <scope>NUCLEOTIDE SEQUENCE</scope>
</reference>
<protein>
    <submittedName>
        <fullName evidence="1">Uncharacterized protein</fullName>
    </submittedName>
</protein>
<sequence length="149" mass="17208">MSLTSKLLRCAYFQLKKHKSPSIKTSIILSQIPKGKKKKEVELAHISKTDDLQPPFIADLFYNQCSPHLIYEGSEVSYGYDNYTGCFSSPRQCQQNKQTRHHGLWPENEIGERLLLIRVHGLRDRCGFIRGDDDNTHLETRPCLFGRTQ</sequence>
<organism evidence="1 2">
    <name type="scientific">Trichonephila clavata</name>
    <name type="common">Joro spider</name>
    <name type="synonym">Nephila clavata</name>
    <dbReference type="NCBI Taxonomy" id="2740835"/>
    <lineage>
        <taxon>Eukaryota</taxon>
        <taxon>Metazoa</taxon>
        <taxon>Ecdysozoa</taxon>
        <taxon>Arthropoda</taxon>
        <taxon>Chelicerata</taxon>
        <taxon>Arachnida</taxon>
        <taxon>Araneae</taxon>
        <taxon>Araneomorphae</taxon>
        <taxon>Entelegynae</taxon>
        <taxon>Araneoidea</taxon>
        <taxon>Nephilidae</taxon>
        <taxon>Trichonephila</taxon>
    </lineage>
</organism>
<keyword evidence="2" id="KW-1185">Reference proteome</keyword>
<name>A0A8X6HIU4_TRICU</name>
<evidence type="ECO:0000313" key="2">
    <source>
        <dbReference type="Proteomes" id="UP000887116"/>
    </source>
</evidence>